<proteinExistence type="inferred from homology"/>
<name>A0A5B2WHD6_9PSEU</name>
<dbReference type="InterPro" id="IPR036188">
    <property type="entry name" value="FAD/NAD-bd_sf"/>
</dbReference>
<comment type="caution">
    <text evidence="4">The sequence shown here is derived from an EMBL/GenBank/DDBJ whole genome shotgun (WGS) entry which is preliminary data.</text>
</comment>
<keyword evidence="2" id="KW-0503">Monooxygenase</keyword>
<dbReference type="PANTHER" id="PTHR43747">
    <property type="entry name" value="FAD-BINDING PROTEIN"/>
    <property type="match status" value="1"/>
</dbReference>
<gene>
    <name evidence="4" type="ORF">F0L68_39085</name>
</gene>
<reference evidence="4 5" key="1">
    <citation type="submission" date="2019-09" db="EMBL/GenBank/DDBJ databases">
        <title>Goodfellowia gen. nov., a new genus of the Pseudonocardineae related to Actinoalloteichus, containing Goodfellowia coeruleoviolacea gen. nov., comb. nov. gen. nov., comb. nov.</title>
        <authorList>
            <person name="Labeda D."/>
        </authorList>
    </citation>
    <scope>NUCLEOTIDE SEQUENCE [LARGE SCALE GENOMIC DNA]</scope>
    <source>
        <strain evidence="4 5">AN110305</strain>
    </source>
</reference>
<dbReference type="EMBL" id="VUOB01000093">
    <property type="protein sequence ID" value="KAA2250150.1"/>
    <property type="molecule type" value="Genomic_DNA"/>
</dbReference>
<keyword evidence="5" id="KW-1185">Reference proteome</keyword>
<evidence type="ECO:0000313" key="4">
    <source>
        <dbReference type="EMBL" id="KAA2250150.1"/>
    </source>
</evidence>
<keyword evidence="1" id="KW-0560">Oxidoreductase</keyword>
<dbReference type="AlphaFoldDB" id="A0A5B2WHD6"/>
<protein>
    <submittedName>
        <fullName evidence="4">NAD(P)/FAD-dependent oxidoreductase</fullName>
    </submittedName>
</protein>
<evidence type="ECO:0000256" key="3">
    <source>
        <dbReference type="ARBA" id="ARBA00038396"/>
    </source>
</evidence>
<dbReference type="PRINTS" id="PR00420">
    <property type="entry name" value="RNGMNOXGNASE"/>
</dbReference>
<dbReference type="Pfam" id="PF04820">
    <property type="entry name" value="Trp_halogenase"/>
    <property type="match status" value="2"/>
</dbReference>
<dbReference type="InterPro" id="IPR050816">
    <property type="entry name" value="Flavin-dep_Halogenase_NPB"/>
</dbReference>
<evidence type="ECO:0000256" key="2">
    <source>
        <dbReference type="ARBA" id="ARBA00023033"/>
    </source>
</evidence>
<dbReference type="Proteomes" id="UP000323454">
    <property type="component" value="Unassembled WGS sequence"/>
</dbReference>
<dbReference type="GO" id="GO:0004497">
    <property type="term" value="F:monooxygenase activity"/>
    <property type="evidence" value="ECO:0007669"/>
    <property type="project" value="UniProtKB-KW"/>
</dbReference>
<dbReference type="OrthoDB" id="103324at2"/>
<evidence type="ECO:0000313" key="5">
    <source>
        <dbReference type="Proteomes" id="UP000323454"/>
    </source>
</evidence>
<accession>A0A5B2WHD6</accession>
<dbReference type="Gene3D" id="3.50.50.60">
    <property type="entry name" value="FAD/NAD(P)-binding domain"/>
    <property type="match status" value="1"/>
</dbReference>
<evidence type="ECO:0000256" key="1">
    <source>
        <dbReference type="ARBA" id="ARBA00023002"/>
    </source>
</evidence>
<organism evidence="4 5">
    <name type="scientific">Solihabitans fulvus</name>
    <dbReference type="NCBI Taxonomy" id="1892852"/>
    <lineage>
        <taxon>Bacteria</taxon>
        <taxon>Bacillati</taxon>
        <taxon>Actinomycetota</taxon>
        <taxon>Actinomycetes</taxon>
        <taxon>Pseudonocardiales</taxon>
        <taxon>Pseudonocardiaceae</taxon>
        <taxon>Solihabitans</taxon>
    </lineage>
</organism>
<dbReference type="InterPro" id="IPR006905">
    <property type="entry name" value="Flavin_halogenase"/>
</dbReference>
<reference evidence="4 5" key="2">
    <citation type="submission" date="2019-09" db="EMBL/GenBank/DDBJ databases">
        <authorList>
            <person name="Jin C."/>
        </authorList>
    </citation>
    <scope>NUCLEOTIDE SEQUENCE [LARGE SCALE GENOMIC DNA]</scope>
    <source>
        <strain evidence="4 5">AN110305</strain>
    </source>
</reference>
<dbReference type="PANTHER" id="PTHR43747:SF5">
    <property type="entry name" value="FAD-BINDING DOMAIN-CONTAINING PROTEIN"/>
    <property type="match status" value="1"/>
</dbReference>
<dbReference type="SUPFAM" id="SSF51905">
    <property type="entry name" value="FAD/NAD(P)-binding domain"/>
    <property type="match status" value="1"/>
</dbReference>
<comment type="similarity">
    <text evidence="3">Belongs to the flavin-dependent halogenase family. Bacterial tryptophan halogenase subfamily.</text>
</comment>
<sequence length="462" mass="50756">MRDATKILVAGGGPAGATAAGLLAKEGFEVTLIESERFPRYHIGESLLPSCLHIIDLLGAREKVERHGFVRKDGAHFEWGPENWQLSFDHLEGGNDYGFQVIRSEFDKLLLDHAAEQGAQVHEGVALRGVEFDGDRAVRAQWASTDGDGARGTIEFDHLVDATGRAGVLSTKYLKNRKFHDVYKNIAFWGYWEGVAPFDRGPAGGIIVRSTAKGWFWLIPLHDGRISVGFVMNKNVFQADRDQLGSMEAVYEQCLADAKLREDLLATGDRVTGLKADQDFTYMSETFAGPGYLLAGDSACFLDPLLSTGVHLATFSGLLAAASLSSVLRGEHKEEQALAFYGRAYRQAYERLVILVSFLYRDFDRGAQLFEADKLTRREHQLVGLYESFLHVATGVEDMHDIKEHDSLDVVAARLASSGHLFGRDAMGAYPSSPQTTVAGLYLVTEPRLGLRGVEASQPALS</sequence>
<dbReference type="RefSeq" id="WP_149854968.1">
    <property type="nucleotide sequence ID" value="NZ_VUOB01000093.1"/>
</dbReference>